<protein>
    <submittedName>
        <fullName evidence="7">Dicarboxylate/amino acid:cation symporter</fullName>
    </submittedName>
</protein>
<feature type="transmembrane region" description="Helical" evidence="6">
    <location>
        <begin position="224"/>
        <end position="248"/>
    </location>
</feature>
<name>A0A2S5TB68_9GAMM</name>
<dbReference type="PANTHER" id="PTHR11958">
    <property type="entry name" value="SODIUM/DICARBOXYLATE SYMPORTER-RELATED"/>
    <property type="match status" value="1"/>
</dbReference>
<keyword evidence="8" id="KW-1185">Reference proteome</keyword>
<dbReference type="PRINTS" id="PR00173">
    <property type="entry name" value="EDTRNSPORT"/>
</dbReference>
<keyword evidence="2" id="KW-0813">Transport</keyword>
<evidence type="ECO:0000256" key="3">
    <source>
        <dbReference type="ARBA" id="ARBA00022692"/>
    </source>
</evidence>
<feature type="transmembrane region" description="Helical" evidence="6">
    <location>
        <begin position="152"/>
        <end position="170"/>
    </location>
</feature>
<dbReference type="PANTHER" id="PTHR11958:SF63">
    <property type="entry name" value="AMINO ACID TRANSPORTER"/>
    <property type="match status" value="1"/>
</dbReference>
<comment type="subcellular location">
    <subcellularLocation>
        <location evidence="1">Membrane</location>
        <topology evidence="1">Multi-pass membrane protein</topology>
    </subcellularLocation>
</comment>
<evidence type="ECO:0000256" key="1">
    <source>
        <dbReference type="ARBA" id="ARBA00004141"/>
    </source>
</evidence>
<evidence type="ECO:0000256" key="6">
    <source>
        <dbReference type="SAM" id="Phobius"/>
    </source>
</evidence>
<reference evidence="7 8" key="1">
    <citation type="submission" date="2018-02" db="EMBL/GenBank/DDBJ databases">
        <title>Genome sequencing of Solimonas sp. HR-BB.</title>
        <authorList>
            <person name="Lee Y."/>
            <person name="Jeon C.O."/>
        </authorList>
    </citation>
    <scope>NUCLEOTIDE SEQUENCE [LARGE SCALE GENOMIC DNA]</scope>
    <source>
        <strain evidence="7 8">HR-BB</strain>
    </source>
</reference>
<dbReference type="Gene3D" id="1.10.3860.10">
    <property type="entry name" value="Sodium:dicarboxylate symporter"/>
    <property type="match status" value="1"/>
</dbReference>
<keyword evidence="4 6" id="KW-1133">Transmembrane helix</keyword>
<feature type="transmembrane region" description="Helical" evidence="6">
    <location>
        <begin position="357"/>
        <end position="379"/>
    </location>
</feature>
<dbReference type="InterPro" id="IPR036458">
    <property type="entry name" value="Na:dicarbo_symporter_sf"/>
</dbReference>
<dbReference type="GO" id="GO:0015293">
    <property type="term" value="F:symporter activity"/>
    <property type="evidence" value="ECO:0007669"/>
    <property type="project" value="InterPro"/>
</dbReference>
<dbReference type="InterPro" id="IPR050746">
    <property type="entry name" value="DAACS"/>
</dbReference>
<feature type="transmembrane region" description="Helical" evidence="6">
    <location>
        <begin position="329"/>
        <end position="351"/>
    </location>
</feature>
<accession>A0A2S5TB68</accession>
<dbReference type="Pfam" id="PF00375">
    <property type="entry name" value="SDF"/>
    <property type="match status" value="1"/>
</dbReference>
<evidence type="ECO:0000256" key="2">
    <source>
        <dbReference type="ARBA" id="ARBA00022448"/>
    </source>
</evidence>
<dbReference type="OrthoDB" id="9766690at2"/>
<organism evidence="7 8">
    <name type="scientific">Solimonas fluminis</name>
    <dbReference type="NCBI Taxonomy" id="2086571"/>
    <lineage>
        <taxon>Bacteria</taxon>
        <taxon>Pseudomonadati</taxon>
        <taxon>Pseudomonadota</taxon>
        <taxon>Gammaproteobacteria</taxon>
        <taxon>Nevskiales</taxon>
        <taxon>Nevskiaceae</taxon>
        <taxon>Solimonas</taxon>
    </lineage>
</organism>
<keyword evidence="5 6" id="KW-0472">Membrane</keyword>
<dbReference type="AlphaFoldDB" id="A0A2S5TB68"/>
<dbReference type="RefSeq" id="WP_104232152.1">
    <property type="nucleotide sequence ID" value="NZ_PSNW01000015.1"/>
</dbReference>
<evidence type="ECO:0000256" key="4">
    <source>
        <dbReference type="ARBA" id="ARBA00022989"/>
    </source>
</evidence>
<comment type="caution">
    <text evidence="7">The sequence shown here is derived from an EMBL/GenBank/DDBJ whole genome shotgun (WGS) entry which is preliminary data.</text>
</comment>
<evidence type="ECO:0000313" key="7">
    <source>
        <dbReference type="EMBL" id="PPE72192.1"/>
    </source>
</evidence>
<evidence type="ECO:0000256" key="5">
    <source>
        <dbReference type="ARBA" id="ARBA00023136"/>
    </source>
</evidence>
<evidence type="ECO:0000313" key="8">
    <source>
        <dbReference type="Proteomes" id="UP000238220"/>
    </source>
</evidence>
<dbReference type="SUPFAM" id="SSF118215">
    <property type="entry name" value="Proton glutamate symport protein"/>
    <property type="match status" value="1"/>
</dbReference>
<dbReference type="InterPro" id="IPR001991">
    <property type="entry name" value="Na-dicarboxylate_symporter"/>
</dbReference>
<proteinExistence type="predicted"/>
<dbReference type="Proteomes" id="UP000238220">
    <property type="component" value="Unassembled WGS sequence"/>
</dbReference>
<dbReference type="GO" id="GO:0016020">
    <property type="term" value="C:membrane"/>
    <property type="evidence" value="ECO:0007669"/>
    <property type="project" value="UniProtKB-SubCell"/>
</dbReference>
<feature type="transmembrane region" description="Helical" evidence="6">
    <location>
        <begin position="75"/>
        <end position="97"/>
    </location>
</feature>
<gene>
    <name evidence="7" type="ORF">C3942_20075</name>
</gene>
<feature type="transmembrane region" description="Helical" evidence="6">
    <location>
        <begin position="46"/>
        <end position="68"/>
    </location>
</feature>
<sequence>MKLHWQIAIALALALAAGITLGEAPWFLQACSFVGTLFLNALKMLIVPLIVSAIICGLAGIADAGTLGRLGWRTLVFYMASGLLAILTGLLMVNLLAPGIVDGQPAAQRLGLAADTEQVVSGVRERGTGDLVAVLQRLVPANPIGAAAEADMLGVVTFALLFAWALAQLPEGTRRTQQEFWQGVYQAMLRIADLVMRFAPLGVFALVGGVVAKTGLEALRPLAVFFLAVVAGLLTHALLTLPLLLRLVARVSPMAHYRAVGPALLTAFSTSSSAATLPLTLSCLRERAGVSERVTGFVLPIGANVNTDGTALYECAAALFIAQAYGLELGFATQFTIVLMALLTSVGVAGIPSASLVAIALILGTIGLPLEGVGLILAVDRVLDMCRTAVNVLGDTVATVTVARMEGEEILQR</sequence>
<dbReference type="EMBL" id="PSNW01000015">
    <property type="protein sequence ID" value="PPE72192.1"/>
    <property type="molecule type" value="Genomic_DNA"/>
</dbReference>
<keyword evidence="3 6" id="KW-0812">Transmembrane</keyword>
<feature type="transmembrane region" description="Helical" evidence="6">
    <location>
        <begin position="191"/>
        <end position="212"/>
    </location>
</feature>